<dbReference type="InterPro" id="IPR015943">
    <property type="entry name" value="WD40/YVTN_repeat-like_dom_sf"/>
</dbReference>
<dbReference type="Gene3D" id="2.130.10.10">
    <property type="entry name" value="YVTN repeat-like/Quinoprotein amine dehydrogenase"/>
    <property type="match status" value="2"/>
</dbReference>
<evidence type="ECO:0000313" key="5">
    <source>
        <dbReference type="Proteomes" id="UP001562354"/>
    </source>
</evidence>
<evidence type="ECO:0000256" key="3">
    <source>
        <dbReference type="PROSITE-ProRule" id="PRU00221"/>
    </source>
</evidence>
<dbReference type="PANTHER" id="PTHR19848">
    <property type="entry name" value="WD40 REPEAT PROTEIN"/>
    <property type="match status" value="1"/>
</dbReference>
<keyword evidence="2" id="KW-0677">Repeat</keyword>
<dbReference type="GeneID" id="95974376"/>
<feature type="repeat" description="WD" evidence="3">
    <location>
        <begin position="263"/>
        <end position="304"/>
    </location>
</feature>
<reference evidence="4 5" key="1">
    <citation type="submission" date="2024-07" db="EMBL/GenBank/DDBJ databases">
        <title>Draft sequence of the Neodothiora populina.</title>
        <authorList>
            <person name="Drown D.D."/>
            <person name="Schuette U.S."/>
            <person name="Buechlein A.B."/>
            <person name="Rusch D.R."/>
            <person name="Winton L.W."/>
            <person name="Adams G.A."/>
        </authorList>
    </citation>
    <scope>NUCLEOTIDE SEQUENCE [LARGE SCALE GENOMIC DNA]</scope>
    <source>
        <strain evidence="4 5">CPC 39397</strain>
    </source>
</reference>
<evidence type="ECO:0008006" key="6">
    <source>
        <dbReference type="Google" id="ProtNLM"/>
    </source>
</evidence>
<accession>A0ABR3PDM5</accession>
<dbReference type="PANTHER" id="PTHR19848:SF8">
    <property type="entry name" value="F-BOX AND WD REPEAT DOMAIN CONTAINING 7"/>
    <property type="match status" value="1"/>
</dbReference>
<dbReference type="PROSITE" id="PS50082">
    <property type="entry name" value="WD_REPEATS_2"/>
    <property type="match status" value="1"/>
</dbReference>
<proteinExistence type="predicted"/>
<dbReference type="SMART" id="SM00320">
    <property type="entry name" value="WD40"/>
    <property type="match status" value="5"/>
</dbReference>
<organism evidence="4 5">
    <name type="scientific">Neodothiora populina</name>
    <dbReference type="NCBI Taxonomy" id="2781224"/>
    <lineage>
        <taxon>Eukaryota</taxon>
        <taxon>Fungi</taxon>
        <taxon>Dikarya</taxon>
        <taxon>Ascomycota</taxon>
        <taxon>Pezizomycotina</taxon>
        <taxon>Dothideomycetes</taxon>
        <taxon>Dothideomycetidae</taxon>
        <taxon>Dothideales</taxon>
        <taxon>Dothioraceae</taxon>
        <taxon>Neodothiora</taxon>
    </lineage>
</organism>
<dbReference type="EMBL" id="JBFMKM010000009">
    <property type="protein sequence ID" value="KAL1304260.1"/>
    <property type="molecule type" value="Genomic_DNA"/>
</dbReference>
<dbReference type="RefSeq" id="XP_069200535.1">
    <property type="nucleotide sequence ID" value="XM_069346777.1"/>
</dbReference>
<dbReference type="SUPFAM" id="SSF50978">
    <property type="entry name" value="WD40 repeat-like"/>
    <property type="match status" value="1"/>
</dbReference>
<evidence type="ECO:0000256" key="1">
    <source>
        <dbReference type="ARBA" id="ARBA00022574"/>
    </source>
</evidence>
<dbReference type="InterPro" id="IPR001680">
    <property type="entry name" value="WD40_rpt"/>
</dbReference>
<keyword evidence="1 3" id="KW-0853">WD repeat</keyword>
<dbReference type="PROSITE" id="PS50294">
    <property type="entry name" value="WD_REPEATS_REGION"/>
    <property type="match status" value="1"/>
</dbReference>
<dbReference type="InterPro" id="IPR036322">
    <property type="entry name" value="WD40_repeat_dom_sf"/>
</dbReference>
<evidence type="ECO:0000313" key="4">
    <source>
        <dbReference type="EMBL" id="KAL1304260.1"/>
    </source>
</evidence>
<evidence type="ECO:0000256" key="2">
    <source>
        <dbReference type="ARBA" id="ARBA00022737"/>
    </source>
</evidence>
<comment type="caution">
    <text evidence="4">The sequence shown here is derived from an EMBL/GenBank/DDBJ whole genome shotgun (WGS) entry which is preliminary data.</text>
</comment>
<gene>
    <name evidence="4" type="ORF">AAFC00_000673</name>
</gene>
<dbReference type="Proteomes" id="UP001562354">
    <property type="component" value="Unassembled WGS sequence"/>
</dbReference>
<name>A0ABR3PDM5_9PEZI</name>
<dbReference type="Pfam" id="PF00400">
    <property type="entry name" value="WD40"/>
    <property type="match status" value="1"/>
</dbReference>
<sequence length="477" mass="52595">MPTRNQFFQKFEYEVQDELGVDGTPATWAQGGSKSAQRYWGDEDFKIDVPRSGDLPGRSSVSTMGLDQEYIAVAGGNLITIIHVHSKEIRSQIRGPLEDCHKLVFFPSSNAAGNEYTLISGSSEVGGGEGMIVVWKLDHSGRLSDGEFGLPIPSSQLATRSLDAITPELAQNHGIPQSSPLLAALLADYTKALEKLDSDLLVSSLDSFRGKIFSFNSQPSSPDGKTFLYGMQDKSTQHGARPSEDLPRIIVRDMTTRKQTQALVGHEDSIMWVAFSPDGKTIASACWDQTFKLWDASTGICEHTIGPIGSQCWSGAWSSDSRHVILSGMGHNGPSVAVYSRDTGEEDVRLEHEGLKRWIRDIAWSANGDVALAHETDVLIWQPFGGGIVATFSLKNETPHARIFAAVNQVHWLNDHLLGFVVGDGTVEIWDSRDNLKWRLQRSKDGPRRFCTGLHYAEATNTVISLDRDDCLRFYDL</sequence>
<protein>
    <recommendedName>
        <fullName evidence="6">WD40 repeat-like protein</fullName>
    </recommendedName>
</protein>
<keyword evidence="5" id="KW-1185">Reference proteome</keyword>